<dbReference type="FunFam" id="3.40.50.2020:FF:000006">
    <property type="entry name" value="Hypoxanthine phosphoribosyltransferase"/>
    <property type="match status" value="1"/>
</dbReference>
<evidence type="ECO:0000256" key="11">
    <source>
        <dbReference type="ARBA" id="ARBA00022741"/>
    </source>
</evidence>
<sequence length="188" mass="21154">MSETRDELIEIISKDEIDNKIKALADQINRDYSGQELILIGILKGAFIFLADLARALNMPVKIDFVRLSSYGSGTDSSGRITFSKDIELDIGGKHVLVVEDIVDTGYTLKYLKDVLALKGPLSVKVCCLIDKRERRKVEVDVDYVGFDVPRGFLVGYGLDYNEQYRNLPGIFHLNPSYEPKAYTPSDR</sequence>
<evidence type="ECO:0000256" key="1">
    <source>
        <dbReference type="ARBA" id="ARBA00001946"/>
    </source>
</evidence>
<evidence type="ECO:0000256" key="13">
    <source>
        <dbReference type="ARBA" id="ARBA00048811"/>
    </source>
</evidence>
<comment type="cofactor">
    <cofactor evidence="1 15">
        <name>Mg(2+)</name>
        <dbReference type="ChEBI" id="CHEBI:18420"/>
    </cofactor>
</comment>
<keyword evidence="11 15" id="KW-0547">Nucleotide-binding</keyword>
<dbReference type="GO" id="GO:0000287">
    <property type="term" value="F:magnesium ion binding"/>
    <property type="evidence" value="ECO:0007669"/>
    <property type="project" value="TreeGrafter"/>
</dbReference>
<evidence type="ECO:0000256" key="10">
    <source>
        <dbReference type="ARBA" id="ARBA00022726"/>
    </source>
</evidence>
<dbReference type="STRING" id="1156395.DBT_0929"/>
<dbReference type="CDD" id="cd06223">
    <property type="entry name" value="PRTases_typeI"/>
    <property type="match status" value="1"/>
</dbReference>
<dbReference type="InterPro" id="IPR000836">
    <property type="entry name" value="PRTase_dom"/>
</dbReference>
<evidence type="ECO:0000256" key="2">
    <source>
        <dbReference type="ARBA" id="ARBA00004496"/>
    </source>
</evidence>
<evidence type="ECO:0000259" key="16">
    <source>
        <dbReference type="Pfam" id="PF00156"/>
    </source>
</evidence>
<evidence type="ECO:0000256" key="6">
    <source>
        <dbReference type="ARBA" id="ARBA00022490"/>
    </source>
</evidence>
<keyword evidence="7 15" id="KW-0328">Glycosyltransferase</keyword>
<comment type="caution">
    <text evidence="17">The sequence shown here is derived from an EMBL/GenBank/DDBJ whole genome shotgun (WGS) entry which is preliminary data.</text>
</comment>
<dbReference type="GO" id="GO:0000166">
    <property type="term" value="F:nucleotide binding"/>
    <property type="evidence" value="ECO:0007669"/>
    <property type="project" value="UniProtKB-KW"/>
</dbReference>
<dbReference type="Proteomes" id="UP000093080">
    <property type="component" value="Unassembled WGS sequence"/>
</dbReference>
<dbReference type="AlphaFoldDB" id="A0A1B9F6K4"/>
<dbReference type="RefSeq" id="WP_067616848.1">
    <property type="nucleotide sequence ID" value="NZ_MAGO01000004.1"/>
</dbReference>
<keyword evidence="6 15" id="KW-0963">Cytoplasm</keyword>
<proteinExistence type="inferred from homology"/>
<evidence type="ECO:0000256" key="12">
    <source>
        <dbReference type="ARBA" id="ARBA00022842"/>
    </source>
</evidence>
<comment type="catalytic activity">
    <reaction evidence="13">
        <text>GMP + diphosphate = guanine + 5-phospho-alpha-D-ribose 1-diphosphate</text>
        <dbReference type="Rhea" id="RHEA:25424"/>
        <dbReference type="ChEBI" id="CHEBI:16235"/>
        <dbReference type="ChEBI" id="CHEBI:33019"/>
        <dbReference type="ChEBI" id="CHEBI:58017"/>
        <dbReference type="ChEBI" id="CHEBI:58115"/>
        <dbReference type="EC" id="2.4.2.8"/>
    </reaction>
    <physiologicalReaction direction="right-to-left" evidence="13">
        <dbReference type="Rhea" id="RHEA:25426"/>
    </physiologicalReaction>
</comment>
<reference evidence="17 18" key="1">
    <citation type="submission" date="2016-06" db="EMBL/GenBank/DDBJ databases">
        <title>Respiratory ammonification of nitrate coupled to the oxidation of elemental sulfur in deep-sea autotrophic thermophilic bacteria.</title>
        <authorList>
            <person name="Slobodkina G.B."/>
            <person name="Mardanov A.V."/>
            <person name="Ravin N.V."/>
            <person name="Frolova A.A."/>
            <person name="Viryasiv M.B."/>
            <person name="Chernyh N.A."/>
            <person name="Bonch-Osmolovskaya E.A."/>
            <person name="Slobodkin A.I."/>
        </authorList>
    </citation>
    <scope>NUCLEOTIDE SEQUENCE [LARGE SCALE GENOMIC DNA]</scope>
    <source>
        <strain evidence="17 18">S69</strain>
    </source>
</reference>
<keyword evidence="8 15" id="KW-0808">Transferase</keyword>
<comment type="catalytic activity">
    <reaction evidence="14">
        <text>IMP + diphosphate = hypoxanthine + 5-phospho-alpha-D-ribose 1-diphosphate</text>
        <dbReference type="Rhea" id="RHEA:17973"/>
        <dbReference type="ChEBI" id="CHEBI:17368"/>
        <dbReference type="ChEBI" id="CHEBI:33019"/>
        <dbReference type="ChEBI" id="CHEBI:58017"/>
        <dbReference type="ChEBI" id="CHEBI:58053"/>
        <dbReference type="EC" id="2.4.2.8"/>
    </reaction>
    <physiologicalReaction direction="right-to-left" evidence="14">
        <dbReference type="Rhea" id="RHEA:17975"/>
    </physiologicalReaction>
</comment>
<comment type="subcellular location">
    <subcellularLocation>
        <location evidence="2 15">Cytoplasm</location>
    </subcellularLocation>
</comment>
<dbReference type="NCBIfam" id="TIGR01203">
    <property type="entry name" value="HGPRTase"/>
    <property type="match status" value="1"/>
</dbReference>
<dbReference type="InterPro" id="IPR050408">
    <property type="entry name" value="HGPRT"/>
</dbReference>
<dbReference type="EC" id="2.4.2.8" evidence="5 15"/>
<comment type="similarity">
    <text evidence="4 15">Belongs to the purine/pyrimidine phosphoribosyltransferase family.</text>
</comment>
<dbReference type="OrthoDB" id="9802824at2"/>
<dbReference type="GO" id="GO:0004422">
    <property type="term" value="F:hypoxanthine phosphoribosyltransferase activity"/>
    <property type="evidence" value="ECO:0007669"/>
    <property type="project" value="InterPro"/>
</dbReference>
<keyword evidence="18" id="KW-1185">Reference proteome</keyword>
<organism evidence="17 18">
    <name type="scientific">Dissulfuribacter thermophilus</name>
    <dbReference type="NCBI Taxonomy" id="1156395"/>
    <lineage>
        <taxon>Bacteria</taxon>
        <taxon>Pseudomonadati</taxon>
        <taxon>Thermodesulfobacteriota</taxon>
        <taxon>Dissulfuribacteria</taxon>
        <taxon>Dissulfuribacterales</taxon>
        <taxon>Dissulfuribacteraceae</taxon>
        <taxon>Dissulfuribacter</taxon>
    </lineage>
</organism>
<evidence type="ECO:0000256" key="9">
    <source>
        <dbReference type="ARBA" id="ARBA00022723"/>
    </source>
</evidence>
<evidence type="ECO:0000256" key="4">
    <source>
        <dbReference type="ARBA" id="ARBA00008391"/>
    </source>
</evidence>
<dbReference type="GO" id="GO:0005829">
    <property type="term" value="C:cytosol"/>
    <property type="evidence" value="ECO:0007669"/>
    <property type="project" value="TreeGrafter"/>
</dbReference>
<evidence type="ECO:0000256" key="8">
    <source>
        <dbReference type="ARBA" id="ARBA00022679"/>
    </source>
</evidence>
<dbReference type="InterPro" id="IPR029057">
    <property type="entry name" value="PRTase-like"/>
</dbReference>
<dbReference type="GO" id="GO:0046100">
    <property type="term" value="P:hypoxanthine metabolic process"/>
    <property type="evidence" value="ECO:0007669"/>
    <property type="project" value="TreeGrafter"/>
</dbReference>
<dbReference type="GO" id="GO:0006178">
    <property type="term" value="P:guanine salvage"/>
    <property type="evidence" value="ECO:0007669"/>
    <property type="project" value="TreeGrafter"/>
</dbReference>
<dbReference type="GO" id="GO:0032264">
    <property type="term" value="P:IMP salvage"/>
    <property type="evidence" value="ECO:0007669"/>
    <property type="project" value="UniProtKB-UniPathway"/>
</dbReference>
<keyword evidence="10 15" id="KW-0660">Purine salvage</keyword>
<dbReference type="SUPFAM" id="SSF53271">
    <property type="entry name" value="PRTase-like"/>
    <property type="match status" value="1"/>
</dbReference>
<comment type="pathway">
    <text evidence="3 15">Purine metabolism; IMP biosynthesis via salvage pathway; IMP from hypoxanthine: step 1/1.</text>
</comment>
<evidence type="ECO:0000256" key="14">
    <source>
        <dbReference type="ARBA" id="ARBA00049402"/>
    </source>
</evidence>
<dbReference type="GO" id="GO:0052657">
    <property type="term" value="F:guanine phosphoribosyltransferase activity"/>
    <property type="evidence" value="ECO:0007669"/>
    <property type="project" value="UniProtKB-ARBA"/>
</dbReference>
<evidence type="ECO:0000313" key="18">
    <source>
        <dbReference type="Proteomes" id="UP000093080"/>
    </source>
</evidence>
<evidence type="ECO:0000256" key="3">
    <source>
        <dbReference type="ARBA" id="ARBA00004669"/>
    </source>
</evidence>
<name>A0A1B9F6K4_9BACT</name>
<dbReference type="PANTHER" id="PTHR43340">
    <property type="entry name" value="HYPOXANTHINE-GUANINE PHOSPHORIBOSYLTRANSFERASE"/>
    <property type="match status" value="1"/>
</dbReference>
<dbReference type="InterPro" id="IPR005904">
    <property type="entry name" value="Hxn_phspho_trans"/>
</dbReference>
<dbReference type="UniPathway" id="UPA00591">
    <property type="reaction ID" value="UER00648"/>
</dbReference>
<evidence type="ECO:0000313" key="17">
    <source>
        <dbReference type="EMBL" id="OCC15578.1"/>
    </source>
</evidence>
<keyword evidence="12 15" id="KW-0460">Magnesium</keyword>
<protein>
    <recommendedName>
        <fullName evidence="5 15">Hypoxanthine phosphoribosyltransferase</fullName>
        <ecNumber evidence="5 15">2.4.2.8</ecNumber>
    </recommendedName>
</protein>
<dbReference type="GO" id="GO:0032263">
    <property type="term" value="P:GMP salvage"/>
    <property type="evidence" value="ECO:0007669"/>
    <property type="project" value="TreeGrafter"/>
</dbReference>
<accession>A0A1B9F6K4</accession>
<feature type="domain" description="Phosphoribosyltransferase" evidence="16">
    <location>
        <begin position="15"/>
        <end position="161"/>
    </location>
</feature>
<dbReference type="EMBL" id="MAGO01000004">
    <property type="protein sequence ID" value="OCC15578.1"/>
    <property type="molecule type" value="Genomic_DNA"/>
</dbReference>
<dbReference type="PATRIC" id="fig|1156395.6.peg.945"/>
<dbReference type="PANTHER" id="PTHR43340:SF1">
    <property type="entry name" value="HYPOXANTHINE PHOSPHORIBOSYLTRANSFERASE"/>
    <property type="match status" value="1"/>
</dbReference>
<dbReference type="Pfam" id="PF00156">
    <property type="entry name" value="Pribosyltran"/>
    <property type="match status" value="1"/>
</dbReference>
<dbReference type="Gene3D" id="3.40.50.2020">
    <property type="match status" value="1"/>
</dbReference>
<evidence type="ECO:0000256" key="15">
    <source>
        <dbReference type="RuleBase" id="RU364099"/>
    </source>
</evidence>
<keyword evidence="9 15" id="KW-0479">Metal-binding</keyword>
<dbReference type="GO" id="GO:0006166">
    <property type="term" value="P:purine ribonucleoside salvage"/>
    <property type="evidence" value="ECO:0007669"/>
    <property type="project" value="UniProtKB-KW"/>
</dbReference>
<gene>
    <name evidence="17" type="ORF">DBT_0929</name>
</gene>
<evidence type="ECO:0000256" key="7">
    <source>
        <dbReference type="ARBA" id="ARBA00022676"/>
    </source>
</evidence>
<evidence type="ECO:0000256" key="5">
    <source>
        <dbReference type="ARBA" id="ARBA00011895"/>
    </source>
</evidence>